<evidence type="ECO:0000313" key="5">
    <source>
        <dbReference type="EMBL" id="BCT02598.1"/>
    </source>
</evidence>
<evidence type="ECO:0000256" key="2">
    <source>
        <dbReference type="ARBA" id="ARBA00022980"/>
    </source>
</evidence>
<dbReference type="PANTHER" id="PTHR11700">
    <property type="entry name" value="30S RIBOSOMAL PROTEIN S10 FAMILY MEMBER"/>
    <property type="match status" value="1"/>
</dbReference>
<dbReference type="Pfam" id="PF00338">
    <property type="entry name" value="Ribosomal_S10"/>
    <property type="match status" value="1"/>
</dbReference>
<dbReference type="GO" id="GO:0005840">
    <property type="term" value="C:ribosome"/>
    <property type="evidence" value="ECO:0007669"/>
    <property type="project" value="UniProtKB-KW"/>
</dbReference>
<keyword evidence="3" id="KW-0687">Ribonucleoprotein</keyword>
<dbReference type="InterPro" id="IPR027486">
    <property type="entry name" value="Ribosomal_uS10_dom"/>
</dbReference>
<proteinExistence type="inferred from homology"/>
<dbReference type="GO" id="GO:0003735">
    <property type="term" value="F:structural constituent of ribosome"/>
    <property type="evidence" value="ECO:0007669"/>
    <property type="project" value="InterPro"/>
</dbReference>
<dbReference type="GO" id="GO:1990904">
    <property type="term" value="C:ribonucleoprotein complex"/>
    <property type="evidence" value="ECO:0007669"/>
    <property type="project" value="UniProtKB-KW"/>
</dbReference>
<dbReference type="InterPro" id="IPR001848">
    <property type="entry name" value="Ribosomal_uS10"/>
</dbReference>
<dbReference type="AlphaFoldDB" id="A0A8E4DH56"/>
<protein>
    <submittedName>
        <fullName evidence="5">Ribosomal protein S10</fullName>
    </submittedName>
</protein>
<reference evidence="5" key="1">
    <citation type="submission" date="2021-02" db="EMBL/GenBank/DDBJ databases">
        <title>Organelle genome of a novel green alga in the class Trebouxiophyceae.</title>
        <authorList>
            <person name="Takusagawa M."/>
            <person name="Misumi O."/>
            <person name="Inui T.I."/>
            <person name="Kato S."/>
            <person name="Matsunaga S."/>
            <person name="Kuroiwa H."/>
            <person name="Kuroiwa T."/>
        </authorList>
    </citation>
    <scope>NUCLEOTIDE SEQUENCE</scope>
    <source>
        <strain evidence="5">311 I</strain>
    </source>
</reference>
<dbReference type="SMART" id="SM01403">
    <property type="entry name" value="Ribosomal_S10"/>
    <property type="match status" value="1"/>
</dbReference>
<organism evidence="5">
    <name type="scientific">Medakamo hakoo</name>
    <dbReference type="NCBI Taxonomy" id="3113649"/>
    <lineage>
        <taxon>Eukaryota</taxon>
        <taxon>Viridiplantae</taxon>
        <taxon>Chlorophyta</taxon>
        <taxon>core chlorophytes</taxon>
        <taxon>Trebouxiophyceae</taxon>
        <taxon>Trebouxiophyceae incertae sedis</taxon>
        <taxon>Coccomyxaceae</taxon>
        <taxon>Medakamo</taxon>
    </lineage>
</organism>
<accession>A0A8E4DH56</accession>
<keyword evidence="2 5" id="KW-0689">Ribosomal protein</keyword>
<sequence>MNHKLIISFKSNNHAHISHGQNKIQNLFNELNNSNKVNSLVSLPNQKTYITVLRSPHIDKKSREQFVYKTSKANISFIFPDAKSLDLFIFALNQIEIPGVELKITTKEWKYLSV</sequence>
<comment type="similarity">
    <text evidence="1">Belongs to the universal ribosomal protein uS10 family.</text>
</comment>
<feature type="domain" description="Small ribosomal subunit protein uS10" evidence="4">
    <location>
        <begin position="6"/>
        <end position="105"/>
    </location>
</feature>
<dbReference type="InterPro" id="IPR036838">
    <property type="entry name" value="Ribosomal_uS10_dom_sf"/>
</dbReference>
<dbReference type="EMBL" id="LC604817">
    <property type="protein sequence ID" value="BCT02598.1"/>
    <property type="molecule type" value="Genomic_DNA"/>
</dbReference>
<gene>
    <name evidence="5" type="primary">rps10</name>
</gene>
<dbReference type="PRINTS" id="PR00971">
    <property type="entry name" value="RIBOSOMALS10"/>
</dbReference>
<name>A0A8E4DH56_9CHLO</name>
<keyword evidence="5" id="KW-0496">Mitochondrion</keyword>
<dbReference type="GO" id="GO:0006412">
    <property type="term" value="P:translation"/>
    <property type="evidence" value="ECO:0007669"/>
    <property type="project" value="InterPro"/>
</dbReference>
<evidence type="ECO:0000259" key="4">
    <source>
        <dbReference type="SMART" id="SM01403"/>
    </source>
</evidence>
<evidence type="ECO:0000256" key="3">
    <source>
        <dbReference type="ARBA" id="ARBA00023274"/>
    </source>
</evidence>
<geneLocation type="mitochondrion" evidence="5"/>
<evidence type="ECO:0000256" key="1">
    <source>
        <dbReference type="ARBA" id="ARBA00007102"/>
    </source>
</evidence>
<dbReference type="Gene3D" id="3.30.70.600">
    <property type="entry name" value="Ribosomal protein S10 domain"/>
    <property type="match status" value="1"/>
</dbReference>
<dbReference type="SUPFAM" id="SSF54999">
    <property type="entry name" value="Ribosomal protein S10"/>
    <property type="match status" value="1"/>
</dbReference>